<gene>
    <name evidence="1" type="ORF">EJD97_009164</name>
</gene>
<organism evidence="1">
    <name type="scientific">Solanum chilense</name>
    <name type="common">Tomato</name>
    <name type="synonym">Lycopersicon chilense</name>
    <dbReference type="NCBI Taxonomy" id="4083"/>
    <lineage>
        <taxon>Eukaryota</taxon>
        <taxon>Viridiplantae</taxon>
        <taxon>Streptophyta</taxon>
        <taxon>Embryophyta</taxon>
        <taxon>Tracheophyta</taxon>
        <taxon>Spermatophyta</taxon>
        <taxon>Magnoliopsida</taxon>
        <taxon>eudicotyledons</taxon>
        <taxon>Gunneridae</taxon>
        <taxon>Pentapetalae</taxon>
        <taxon>asterids</taxon>
        <taxon>lamiids</taxon>
        <taxon>Solanales</taxon>
        <taxon>Solanaceae</taxon>
        <taxon>Solanoideae</taxon>
        <taxon>Solaneae</taxon>
        <taxon>Solanum</taxon>
        <taxon>Solanum subgen. Lycopersicon</taxon>
    </lineage>
</organism>
<accession>A0A6N2AIE2</accession>
<dbReference type="PANTHER" id="PTHR33187:SF11">
    <property type="entry name" value="AMINOTRANSFERASE-LIKE PLANT MOBILE DOMAIN-CONTAINING PROTEIN"/>
    <property type="match status" value="1"/>
</dbReference>
<comment type="caution">
    <text evidence="1">The sequence shown here is derived from an EMBL/GenBank/DDBJ whole genome shotgun (WGS) entry which is preliminary data.</text>
</comment>
<sequence>MACPHRVWAEHIIVDVTRGIPSMPLCSTHGRAMSDVRCHHCPGQHTRSNNFGLEMTSRHWTGYIVTERRAWHDIIVFGQHTQTNNIGCGMSSSPLESTHGLATLTVACHHGPWTTLGVACPHLPSQHTRLDDVGRGMLSSPLDRTQDLTILGVHTQSDDVEHYMQSSPLYNTHGRRMSGVACHHYPYTTYSVRRRWHTRSNDVGRGMSSSPLESIHDGTPFLVAGNHHPWTAHTIGTLRWSTLGRTTSGVACHHLHSKANRWDYVGHCIPSSTLRNIRGRMTPGLTWLLLPWTTHMVGRRRAWYAIIALGKNTRTNYVGRDMPSWPLANTEDEIGRGMPSSPWCSTHGLTTSGDRCHHSPWEAHKNGLFQAWHPIIDLGQHTRSIDVGHGMPSSPLNCIQAQTTSGVAFLHGPWETHQSDNVAHEKPSLTLDRTQALDAIITLGQHTRLDYIGCYITSCPWTSHTVGRCQACHTMIALPQHTLLDDVENVMPSSPVDSIHGRTTSDVANHHLPWTAYTVELCRAWHAIITFGMNTRSDDVEHRMP</sequence>
<reference evidence="1" key="1">
    <citation type="submission" date="2019-05" db="EMBL/GenBank/DDBJ databases">
        <title>The de novo reference genome and transcriptome assemblies of the wild tomato species Solanum chilense.</title>
        <authorList>
            <person name="Stam R."/>
            <person name="Nosenko T."/>
            <person name="Hoerger A.C."/>
            <person name="Stephan W."/>
            <person name="Seidel M.A."/>
            <person name="Kuhn J.M.M."/>
            <person name="Haberer G."/>
            <person name="Tellier A."/>
        </authorList>
    </citation>
    <scope>NUCLEOTIDE SEQUENCE</scope>
    <source>
        <tissue evidence="1">Mature leaves</tissue>
    </source>
</reference>
<name>A0A6N2AIE2_SOLCI</name>
<dbReference type="PANTHER" id="PTHR33187">
    <property type="entry name" value="WU:FI09B08"/>
    <property type="match status" value="1"/>
</dbReference>
<dbReference type="AlphaFoldDB" id="A0A6N2AIE2"/>
<protein>
    <submittedName>
        <fullName evidence="1">Uncharacterized protein</fullName>
    </submittedName>
</protein>
<proteinExistence type="predicted"/>
<evidence type="ECO:0000313" key="1">
    <source>
        <dbReference type="EMBL" id="TMW81519.1"/>
    </source>
</evidence>
<dbReference type="EMBL" id="RXGB01024050">
    <property type="protein sequence ID" value="TMW81519.1"/>
    <property type="molecule type" value="Genomic_DNA"/>
</dbReference>